<proteinExistence type="predicted"/>
<dbReference type="Pfam" id="PF00158">
    <property type="entry name" value="Sigma54_activat"/>
    <property type="match status" value="1"/>
</dbReference>
<dbReference type="Pfam" id="PF25601">
    <property type="entry name" value="AAA_lid_14"/>
    <property type="match status" value="1"/>
</dbReference>
<evidence type="ECO:0000256" key="2">
    <source>
        <dbReference type="ARBA" id="ARBA00022840"/>
    </source>
</evidence>
<keyword evidence="4" id="KW-0804">Transcription</keyword>
<name>C6VTN7_DYAFD</name>
<keyword evidence="3" id="KW-0805">Transcription regulation</keyword>
<keyword evidence="1" id="KW-0547">Nucleotide-binding</keyword>
<dbReference type="KEGG" id="dfe:Dfer_1739"/>
<dbReference type="RefSeq" id="WP_015811234.1">
    <property type="nucleotide sequence ID" value="NC_013037.1"/>
</dbReference>
<feature type="domain" description="Sigma-54 factor interaction" evidence="5">
    <location>
        <begin position="164"/>
        <end position="393"/>
    </location>
</feature>
<dbReference type="PROSITE" id="PS00675">
    <property type="entry name" value="SIGMA54_INTERACT_1"/>
    <property type="match status" value="1"/>
</dbReference>
<dbReference type="PROSITE" id="PS00688">
    <property type="entry name" value="SIGMA54_INTERACT_3"/>
    <property type="match status" value="1"/>
</dbReference>
<reference evidence="6 7" key="1">
    <citation type="journal article" date="2009" name="Stand. Genomic Sci.">
        <title>Complete genome sequence of Dyadobacter fermentans type strain (NS114).</title>
        <authorList>
            <person name="Lang E."/>
            <person name="Lapidus A."/>
            <person name="Chertkov O."/>
            <person name="Brettin T."/>
            <person name="Detter J.C."/>
            <person name="Han C."/>
            <person name="Copeland A."/>
            <person name="Glavina Del Rio T."/>
            <person name="Nolan M."/>
            <person name="Chen F."/>
            <person name="Lucas S."/>
            <person name="Tice H."/>
            <person name="Cheng J.F."/>
            <person name="Land M."/>
            <person name="Hauser L."/>
            <person name="Chang Y.J."/>
            <person name="Jeffries C.D."/>
            <person name="Kopitz M."/>
            <person name="Bruce D."/>
            <person name="Goodwin L."/>
            <person name="Pitluck S."/>
            <person name="Ovchinnikova G."/>
            <person name="Pati A."/>
            <person name="Ivanova N."/>
            <person name="Mavrommatis K."/>
            <person name="Chen A."/>
            <person name="Palaniappan K."/>
            <person name="Chain P."/>
            <person name="Bristow J."/>
            <person name="Eisen J.A."/>
            <person name="Markowitz V."/>
            <person name="Hugenholtz P."/>
            <person name="Goker M."/>
            <person name="Rohde M."/>
            <person name="Kyrpides N.C."/>
            <person name="Klenk H.P."/>
        </authorList>
    </citation>
    <scope>NUCLEOTIDE SEQUENCE [LARGE SCALE GENOMIC DNA]</scope>
    <source>
        <strain evidence="7">ATCC 700827 / DSM 18053 / CIP 107007 / KCTC 52180 / NS114</strain>
    </source>
</reference>
<dbReference type="PANTHER" id="PTHR32071">
    <property type="entry name" value="TRANSCRIPTIONAL REGULATORY PROTEIN"/>
    <property type="match status" value="1"/>
</dbReference>
<organism evidence="6 7">
    <name type="scientific">Dyadobacter fermentans (strain ATCC 700827 / DSM 18053 / CIP 107007 / KCTC 52180 / NS114)</name>
    <dbReference type="NCBI Taxonomy" id="471854"/>
    <lineage>
        <taxon>Bacteria</taxon>
        <taxon>Pseudomonadati</taxon>
        <taxon>Bacteroidota</taxon>
        <taxon>Cytophagia</taxon>
        <taxon>Cytophagales</taxon>
        <taxon>Spirosomataceae</taxon>
        <taxon>Dyadobacter</taxon>
    </lineage>
</organism>
<dbReference type="Gene3D" id="3.40.50.300">
    <property type="entry name" value="P-loop containing nucleotide triphosphate hydrolases"/>
    <property type="match status" value="1"/>
</dbReference>
<dbReference type="InterPro" id="IPR009057">
    <property type="entry name" value="Homeodomain-like_sf"/>
</dbReference>
<dbReference type="InterPro" id="IPR025944">
    <property type="entry name" value="Sigma_54_int_dom_CS"/>
</dbReference>
<dbReference type="InterPro" id="IPR025662">
    <property type="entry name" value="Sigma_54_int_dom_ATP-bd_1"/>
</dbReference>
<dbReference type="Gene3D" id="1.10.10.60">
    <property type="entry name" value="Homeodomain-like"/>
    <property type="match status" value="1"/>
</dbReference>
<evidence type="ECO:0000256" key="1">
    <source>
        <dbReference type="ARBA" id="ARBA00022741"/>
    </source>
</evidence>
<dbReference type="InterPro" id="IPR027417">
    <property type="entry name" value="P-loop_NTPase"/>
</dbReference>
<dbReference type="Gene3D" id="1.10.8.60">
    <property type="match status" value="1"/>
</dbReference>
<dbReference type="Proteomes" id="UP000002011">
    <property type="component" value="Chromosome"/>
</dbReference>
<dbReference type="InterPro" id="IPR003593">
    <property type="entry name" value="AAA+_ATPase"/>
</dbReference>
<evidence type="ECO:0000259" key="5">
    <source>
        <dbReference type="PROSITE" id="PS50045"/>
    </source>
</evidence>
<dbReference type="InterPro" id="IPR058031">
    <property type="entry name" value="AAA_lid_NorR"/>
</dbReference>
<keyword evidence="7" id="KW-1185">Reference proteome</keyword>
<dbReference type="PROSITE" id="PS50045">
    <property type="entry name" value="SIGMA54_INTERACT_4"/>
    <property type="match status" value="1"/>
</dbReference>
<dbReference type="FunFam" id="3.40.50.300:FF:000006">
    <property type="entry name" value="DNA-binding transcriptional regulator NtrC"/>
    <property type="match status" value="1"/>
</dbReference>
<dbReference type="SUPFAM" id="SSF46689">
    <property type="entry name" value="Homeodomain-like"/>
    <property type="match status" value="1"/>
</dbReference>
<dbReference type="SUPFAM" id="SSF52540">
    <property type="entry name" value="P-loop containing nucleoside triphosphate hydrolases"/>
    <property type="match status" value="1"/>
</dbReference>
<gene>
    <name evidence="6" type="ordered locus">Dfer_1739</name>
</gene>
<dbReference type="SMART" id="SM00382">
    <property type="entry name" value="AAA"/>
    <property type="match status" value="1"/>
</dbReference>
<dbReference type="STRING" id="471854.Dfer_1739"/>
<sequence length="479" mass="53392">MSHDEALSPNRQLTAQEMAVLTSLYRQLATAPSLLALQQILNDQLKALFHFTHCRISRLPLSADAHVPAGEASEHEVLAIALHDESGTWGHLRFYSDREAISPAIPMALPDQVSSVVSLAIANIVSTEKLSRQLEEIKHYQSQLEEQNAYLLEEAKEGFSYDDIIGSSGPMQRVFQLLSQVSFTNSTVLLLGETGTGKELVARAIHNSSARKDRLMVRVNCAAIPAHLIESELFGHEKGSFTGAFERRIGKFELANQATLFLDEIGEMPLDMQAKLLRAIQEREIERIGGKGVIKVDVRIIAATNRNLLEEVQQGRFRSDLFYRLHVFPITLPPLRERTGDISLLAKQFVGRFAKNNGKSISRISSNVMKALLAYPWPGNVRELEHQMERCVLLARDHVIRDVLLPSPTQSGHAPAAGIYTKTHEENEREYIIRVLNQCNGKIYGPGGAAQLLNLKVGTLNSKIKKLGISKEQIILRNH</sequence>
<accession>C6VTN7</accession>
<keyword evidence="2" id="KW-0067">ATP-binding</keyword>
<dbReference type="eggNOG" id="COG3829">
    <property type="taxonomic scope" value="Bacteria"/>
</dbReference>
<evidence type="ECO:0000256" key="3">
    <source>
        <dbReference type="ARBA" id="ARBA00023015"/>
    </source>
</evidence>
<dbReference type="PANTHER" id="PTHR32071:SF123">
    <property type="entry name" value="DNA-BINDING TRANSCRIPTIONAL ACTIVATOR HYFR-RELATED"/>
    <property type="match status" value="1"/>
</dbReference>
<dbReference type="GO" id="GO:0006355">
    <property type="term" value="P:regulation of DNA-templated transcription"/>
    <property type="evidence" value="ECO:0007669"/>
    <property type="project" value="InterPro"/>
</dbReference>
<dbReference type="GO" id="GO:0005524">
    <property type="term" value="F:ATP binding"/>
    <property type="evidence" value="ECO:0007669"/>
    <property type="project" value="UniProtKB-KW"/>
</dbReference>
<dbReference type="CDD" id="cd00009">
    <property type="entry name" value="AAA"/>
    <property type="match status" value="1"/>
</dbReference>
<evidence type="ECO:0000313" key="6">
    <source>
        <dbReference type="EMBL" id="ACT92980.1"/>
    </source>
</evidence>
<dbReference type="AlphaFoldDB" id="C6VTN7"/>
<protein>
    <submittedName>
        <fullName evidence="6">Sigma 54 interacting domain protein</fullName>
    </submittedName>
</protein>
<dbReference type="HOGENOM" id="CLU_000445_95_2_10"/>
<dbReference type="InterPro" id="IPR002078">
    <property type="entry name" value="Sigma_54_int"/>
</dbReference>
<evidence type="ECO:0000256" key="4">
    <source>
        <dbReference type="ARBA" id="ARBA00023163"/>
    </source>
</evidence>
<dbReference type="EMBL" id="CP001619">
    <property type="protein sequence ID" value="ACT92980.1"/>
    <property type="molecule type" value="Genomic_DNA"/>
</dbReference>
<evidence type="ECO:0000313" key="7">
    <source>
        <dbReference type="Proteomes" id="UP000002011"/>
    </source>
</evidence>